<dbReference type="InterPro" id="IPR023346">
    <property type="entry name" value="Lysozyme-like_dom_sf"/>
</dbReference>
<organism evidence="2 3">
    <name type="scientific">Chitinimonas viridis</name>
    <dbReference type="NCBI Taxonomy" id="664880"/>
    <lineage>
        <taxon>Bacteria</taxon>
        <taxon>Pseudomonadati</taxon>
        <taxon>Pseudomonadota</taxon>
        <taxon>Betaproteobacteria</taxon>
        <taxon>Neisseriales</taxon>
        <taxon>Chitinibacteraceae</taxon>
        <taxon>Chitinimonas</taxon>
    </lineage>
</organism>
<evidence type="ECO:0000313" key="2">
    <source>
        <dbReference type="EMBL" id="MDN3578693.1"/>
    </source>
</evidence>
<protein>
    <submittedName>
        <fullName evidence="2">Transglycosylase SLT domain-containing protein</fullName>
    </submittedName>
</protein>
<feature type="domain" description="Transglycosylase SLT" evidence="1">
    <location>
        <begin position="56"/>
        <end position="158"/>
    </location>
</feature>
<evidence type="ECO:0000259" key="1">
    <source>
        <dbReference type="Pfam" id="PF01464"/>
    </source>
</evidence>
<accession>A0ABT8B8X4</accession>
<sequence>MRLLLAPFRFLARFGVIVLIVLASMAFAANLPGKCQQYQGLFIREARAVWGINAPSASMAAQAFQESRCLPGAVSPVGARGVGQFMPATAKWMPSIDPMLAPRDGWGVTAPAWDIRALVSYDRWLWHRVKGADSCQKMAKAMRGYNGGLGWVYRDEKLAVARGLNPLVNFGQLDQVNAGRSAAAFRENTHYPRLILLTYEPRFIAAGFGPGVCQP</sequence>
<dbReference type="Gene3D" id="1.10.530.10">
    <property type="match status" value="1"/>
</dbReference>
<reference evidence="2" key="2">
    <citation type="submission" date="2023-06" db="EMBL/GenBank/DDBJ databases">
        <authorList>
            <person name="Lucena T."/>
            <person name="Sun Q."/>
        </authorList>
    </citation>
    <scope>NUCLEOTIDE SEQUENCE</scope>
    <source>
        <strain evidence="2">CECT 7703</strain>
    </source>
</reference>
<gene>
    <name evidence="2" type="ORF">QWZ03_18155</name>
</gene>
<reference evidence="2" key="1">
    <citation type="journal article" date="2014" name="Int. J. Syst. Evol. Microbiol.">
        <title>Complete genome of a new Firmicutes species belonging to the dominant human colonic microbiota ('Ruminococcus bicirculans') reveals two chromosomes and a selective capacity to utilize plant glucans.</title>
        <authorList>
            <consortium name="NISC Comparative Sequencing Program"/>
            <person name="Wegmann U."/>
            <person name="Louis P."/>
            <person name="Goesmann A."/>
            <person name="Henrissat B."/>
            <person name="Duncan S.H."/>
            <person name="Flint H.J."/>
        </authorList>
    </citation>
    <scope>NUCLEOTIDE SEQUENCE</scope>
    <source>
        <strain evidence="2">CECT 7703</strain>
    </source>
</reference>
<dbReference type="EMBL" id="JAUFPU010000018">
    <property type="protein sequence ID" value="MDN3578693.1"/>
    <property type="molecule type" value="Genomic_DNA"/>
</dbReference>
<dbReference type="Proteomes" id="UP001180081">
    <property type="component" value="Unassembled WGS sequence"/>
</dbReference>
<dbReference type="InterPro" id="IPR008258">
    <property type="entry name" value="Transglycosylase_SLT_dom_1"/>
</dbReference>
<dbReference type="SUPFAM" id="SSF53955">
    <property type="entry name" value="Lysozyme-like"/>
    <property type="match status" value="1"/>
</dbReference>
<dbReference type="Pfam" id="PF01464">
    <property type="entry name" value="SLT"/>
    <property type="match status" value="1"/>
</dbReference>
<name>A0ABT8B8X4_9NEIS</name>
<comment type="caution">
    <text evidence="2">The sequence shown here is derived from an EMBL/GenBank/DDBJ whole genome shotgun (WGS) entry which is preliminary data.</text>
</comment>
<keyword evidence="3" id="KW-1185">Reference proteome</keyword>
<proteinExistence type="predicted"/>
<evidence type="ECO:0000313" key="3">
    <source>
        <dbReference type="Proteomes" id="UP001180081"/>
    </source>
</evidence>
<dbReference type="RefSeq" id="WP_290334022.1">
    <property type="nucleotide sequence ID" value="NZ_JAUFPU010000018.1"/>
</dbReference>